<evidence type="ECO:0000313" key="3">
    <source>
        <dbReference type="Proteomes" id="UP000472676"/>
    </source>
</evidence>
<dbReference type="Gene3D" id="3.20.170.40">
    <property type="entry name" value="Rifampin ADP-ribosyltransferase domain"/>
    <property type="match status" value="1"/>
</dbReference>
<dbReference type="Proteomes" id="UP000472676">
    <property type="component" value="Unassembled WGS sequence"/>
</dbReference>
<organism evidence="2 3">
    <name type="scientific">Solimonas terrae</name>
    <dbReference type="NCBI Taxonomy" id="1396819"/>
    <lineage>
        <taxon>Bacteria</taxon>
        <taxon>Pseudomonadati</taxon>
        <taxon>Pseudomonadota</taxon>
        <taxon>Gammaproteobacteria</taxon>
        <taxon>Nevskiales</taxon>
        <taxon>Nevskiaceae</taxon>
        <taxon>Solimonas</taxon>
    </lineage>
</organism>
<sequence length="151" mass="16699">MNDNEWIPVSHENCQELAGPFYHGTKAGLAIGEWLVAGQKSNFEDGRISNHIYFSTRLESAIWAAELAMSLAGLDGRGYIYLVEPSGPFEDDPNLTNRKFPGNPTASYRTREPLKVVGIVEDWAGHPAEVLQGMLDSLANLRRRGLAVIED</sequence>
<keyword evidence="3" id="KW-1185">Reference proteome</keyword>
<dbReference type="RefSeq" id="WP_166252536.1">
    <property type="nucleotide sequence ID" value="NZ_JAAMOW010000002.1"/>
</dbReference>
<evidence type="ECO:0000259" key="1">
    <source>
        <dbReference type="Pfam" id="PF12120"/>
    </source>
</evidence>
<evidence type="ECO:0000313" key="2">
    <source>
        <dbReference type="EMBL" id="NGY04045.1"/>
    </source>
</evidence>
<accession>A0A6M2BP86</accession>
<dbReference type="EMBL" id="JAAMOW010000002">
    <property type="protein sequence ID" value="NGY04045.1"/>
    <property type="molecule type" value="Genomic_DNA"/>
</dbReference>
<dbReference type="GO" id="GO:0016740">
    <property type="term" value="F:transferase activity"/>
    <property type="evidence" value="ECO:0007669"/>
    <property type="project" value="UniProtKB-KW"/>
</dbReference>
<dbReference type="InterPro" id="IPR021975">
    <property type="entry name" value="Rifampin_Arr"/>
</dbReference>
<reference evidence="2 3" key="1">
    <citation type="journal article" date="2014" name="Int. J. Syst. Evol. Microbiol.">
        <title>Solimonas terrae sp. nov., isolated from soil.</title>
        <authorList>
            <person name="Kim S.J."/>
            <person name="Moon J.Y."/>
            <person name="Weon H.Y."/>
            <person name="Ahn J.H."/>
            <person name="Chen W.M."/>
            <person name="Kwon S.W."/>
        </authorList>
    </citation>
    <scope>NUCLEOTIDE SEQUENCE [LARGE SCALE GENOMIC DNA]</scope>
    <source>
        <strain evidence="2 3">KIS83-12</strain>
    </source>
</reference>
<comment type="caution">
    <text evidence="2">The sequence shown here is derived from an EMBL/GenBank/DDBJ whole genome shotgun (WGS) entry which is preliminary data.</text>
</comment>
<name>A0A6M2BP86_9GAMM</name>
<dbReference type="AlphaFoldDB" id="A0A6M2BP86"/>
<protein>
    <submittedName>
        <fullName evidence="2">NAD(+)--rifampin ADP-ribosyltransferase</fullName>
    </submittedName>
</protein>
<dbReference type="InterPro" id="IPR038611">
    <property type="entry name" value="Arr_sf"/>
</dbReference>
<dbReference type="Pfam" id="PF12120">
    <property type="entry name" value="Arr-ms"/>
    <property type="match status" value="1"/>
</dbReference>
<keyword evidence="2" id="KW-0808">Transferase</keyword>
<dbReference type="NCBIfam" id="NF033144">
    <property type="entry name" value="rifampin_ARR"/>
    <property type="match status" value="1"/>
</dbReference>
<gene>
    <name evidence="2" type="primary">arr</name>
    <name evidence="2" type="ORF">G7Y85_04655</name>
</gene>
<feature type="domain" description="Rifampin ADP-ribosyltransferase" evidence="1">
    <location>
        <begin position="21"/>
        <end position="123"/>
    </location>
</feature>
<proteinExistence type="predicted"/>